<reference evidence="1 2" key="1">
    <citation type="journal article" date="2023" name="Arcadia Sci">
        <title>De novo assembly of a long-read Amblyomma americanum tick genome.</title>
        <authorList>
            <person name="Chou S."/>
            <person name="Poskanzer K.E."/>
            <person name="Rollins M."/>
            <person name="Thuy-Boun P.S."/>
        </authorList>
    </citation>
    <scope>NUCLEOTIDE SEQUENCE [LARGE SCALE GENOMIC DNA]</scope>
    <source>
        <strain evidence="1">F_SG_1</strain>
        <tissue evidence="1">Salivary glands</tissue>
    </source>
</reference>
<name>A0AAQ4FBI7_AMBAM</name>
<evidence type="ECO:0000313" key="1">
    <source>
        <dbReference type="EMBL" id="KAK8784550.1"/>
    </source>
</evidence>
<accession>A0AAQ4FBI7</accession>
<sequence length="92" mass="10029">MDAGATSPARSFVVQDAFFSDRLRRQVRTGPITSPLRQGSLVGGKMKKCCVPRECTESPRLLINPEPSAVVCLKACSVAWICSVFSCNVKHM</sequence>
<evidence type="ECO:0000313" key="2">
    <source>
        <dbReference type="Proteomes" id="UP001321473"/>
    </source>
</evidence>
<protein>
    <submittedName>
        <fullName evidence="1">Uncharacterized protein</fullName>
    </submittedName>
</protein>
<comment type="caution">
    <text evidence="1">The sequence shown here is derived from an EMBL/GenBank/DDBJ whole genome shotgun (WGS) entry which is preliminary data.</text>
</comment>
<keyword evidence="2" id="KW-1185">Reference proteome</keyword>
<proteinExistence type="predicted"/>
<gene>
    <name evidence="1" type="ORF">V5799_009085</name>
</gene>
<organism evidence="1 2">
    <name type="scientific">Amblyomma americanum</name>
    <name type="common">Lone star tick</name>
    <dbReference type="NCBI Taxonomy" id="6943"/>
    <lineage>
        <taxon>Eukaryota</taxon>
        <taxon>Metazoa</taxon>
        <taxon>Ecdysozoa</taxon>
        <taxon>Arthropoda</taxon>
        <taxon>Chelicerata</taxon>
        <taxon>Arachnida</taxon>
        <taxon>Acari</taxon>
        <taxon>Parasitiformes</taxon>
        <taxon>Ixodida</taxon>
        <taxon>Ixodoidea</taxon>
        <taxon>Ixodidae</taxon>
        <taxon>Amblyomminae</taxon>
        <taxon>Amblyomma</taxon>
    </lineage>
</organism>
<dbReference type="Proteomes" id="UP001321473">
    <property type="component" value="Unassembled WGS sequence"/>
</dbReference>
<dbReference type="AlphaFoldDB" id="A0AAQ4FBI7"/>
<dbReference type="EMBL" id="JARKHS020004476">
    <property type="protein sequence ID" value="KAK8784550.1"/>
    <property type="molecule type" value="Genomic_DNA"/>
</dbReference>